<gene>
    <name evidence="2" type="ORF">RT41_GL001047</name>
</gene>
<reference evidence="2 3" key="1">
    <citation type="submission" date="2014-12" db="EMBL/GenBank/DDBJ databases">
        <title>Draft genome sequences of 10 type strains of Lactococcus.</title>
        <authorList>
            <person name="Sun Z."/>
            <person name="Zhong Z."/>
            <person name="Liu W."/>
            <person name="Zhang W."/>
            <person name="Zhang H."/>
        </authorList>
    </citation>
    <scope>NUCLEOTIDE SEQUENCE [LARGE SCALE GENOMIC DNA]</scope>
    <source>
        <strain evidence="2 3">JCM 16395</strain>
    </source>
</reference>
<dbReference type="RefSeq" id="WP_096817445.1">
    <property type="nucleotide sequence ID" value="NZ_JXJU01000003.1"/>
</dbReference>
<keyword evidence="3" id="KW-1185">Reference proteome</keyword>
<dbReference type="Proteomes" id="UP000218181">
    <property type="component" value="Unassembled WGS sequence"/>
</dbReference>
<evidence type="ECO:0000256" key="1">
    <source>
        <dbReference type="SAM" id="Phobius"/>
    </source>
</evidence>
<name>A0A2A5RMV1_9LACT</name>
<keyword evidence="1" id="KW-0472">Membrane</keyword>
<dbReference type="PANTHER" id="PTHR40076">
    <property type="entry name" value="MEMBRANE PROTEIN-RELATED"/>
    <property type="match status" value="1"/>
</dbReference>
<keyword evidence="1" id="KW-1133">Transmembrane helix</keyword>
<feature type="transmembrane region" description="Helical" evidence="1">
    <location>
        <begin position="63"/>
        <end position="91"/>
    </location>
</feature>
<dbReference type="EMBL" id="JXJU01000003">
    <property type="protein sequence ID" value="PCS00665.1"/>
    <property type="molecule type" value="Genomic_DNA"/>
</dbReference>
<evidence type="ECO:0000313" key="2">
    <source>
        <dbReference type="EMBL" id="PCS00665.1"/>
    </source>
</evidence>
<dbReference type="AlphaFoldDB" id="A0A2A5RMV1"/>
<dbReference type="PANTHER" id="PTHR40076:SF1">
    <property type="entry name" value="MEMBRANE PROTEIN"/>
    <property type="match status" value="1"/>
</dbReference>
<sequence length="227" mass="25933">MKNSELKKEAKMVLYRDGAGKAISLFIIPIVFLILTMAGTIMTDVQQVTTRLADGSSNSTGGNGFSIIVVILSIFIALVSVSCIFSLIQMFRDTKRIINAKSDMFQVFRKDVIFKVLFLYLWVWLFTSLWTILFVIPGLIKSLSYSQSLMILFDKIEDGTYTNSRDIITESRQLMKGWKNKYFYMLLSFVGWWILVELSFGLVGIYVIPFMSATNVAFYEHLRIGTL</sequence>
<feature type="transmembrane region" description="Helical" evidence="1">
    <location>
        <begin position="182"/>
        <end position="208"/>
    </location>
</feature>
<protein>
    <recommendedName>
        <fullName evidence="4">Integral membrane protein</fullName>
    </recommendedName>
</protein>
<dbReference type="STRING" id="1291764.GCA_001311235_00833"/>
<accession>A0A2A5RMV1</accession>
<evidence type="ECO:0000313" key="3">
    <source>
        <dbReference type="Proteomes" id="UP000218181"/>
    </source>
</evidence>
<organism evidence="2 3">
    <name type="scientific">Lactococcus fujiensis JCM 16395</name>
    <dbReference type="NCBI Taxonomy" id="1291764"/>
    <lineage>
        <taxon>Bacteria</taxon>
        <taxon>Bacillati</taxon>
        <taxon>Bacillota</taxon>
        <taxon>Bacilli</taxon>
        <taxon>Lactobacillales</taxon>
        <taxon>Streptococcaceae</taxon>
        <taxon>Lactococcus</taxon>
    </lineage>
</organism>
<comment type="caution">
    <text evidence="2">The sequence shown here is derived from an EMBL/GenBank/DDBJ whole genome shotgun (WGS) entry which is preliminary data.</text>
</comment>
<keyword evidence="1" id="KW-0812">Transmembrane</keyword>
<dbReference type="InterPro" id="IPR010380">
    <property type="entry name" value="DUF975"/>
</dbReference>
<feature type="transmembrane region" description="Helical" evidence="1">
    <location>
        <begin position="112"/>
        <end position="140"/>
    </location>
</feature>
<dbReference type="Pfam" id="PF06161">
    <property type="entry name" value="DUF975"/>
    <property type="match status" value="1"/>
</dbReference>
<proteinExistence type="predicted"/>
<evidence type="ECO:0008006" key="4">
    <source>
        <dbReference type="Google" id="ProtNLM"/>
    </source>
</evidence>
<feature type="transmembrane region" description="Helical" evidence="1">
    <location>
        <begin position="21"/>
        <end position="43"/>
    </location>
</feature>
<dbReference type="OrthoDB" id="9784844at2"/>